<name>A0ABS4X8C5_9MICC</name>
<dbReference type="InterPro" id="IPR027417">
    <property type="entry name" value="P-loop_NTPase"/>
</dbReference>
<dbReference type="SUPFAM" id="SSF52540">
    <property type="entry name" value="P-loop containing nucleoside triphosphate hydrolases"/>
    <property type="match status" value="1"/>
</dbReference>
<dbReference type="Pfam" id="PF13555">
    <property type="entry name" value="AAA_29"/>
    <property type="match status" value="1"/>
</dbReference>
<feature type="coiled-coil region" evidence="1">
    <location>
        <begin position="705"/>
        <end position="746"/>
    </location>
</feature>
<evidence type="ECO:0000256" key="1">
    <source>
        <dbReference type="SAM" id="Coils"/>
    </source>
</evidence>
<reference evidence="2 3" key="1">
    <citation type="submission" date="2021-03" db="EMBL/GenBank/DDBJ databases">
        <title>Sequencing the genomes of 1000 actinobacteria strains.</title>
        <authorList>
            <person name="Klenk H.-P."/>
        </authorList>
    </citation>
    <scope>NUCLEOTIDE SEQUENCE [LARGE SCALE GENOMIC DNA]</scope>
    <source>
        <strain evidence="2 3">DSM 15797</strain>
    </source>
</reference>
<gene>
    <name evidence="2" type="ORF">JOF47_000230</name>
</gene>
<accession>A0ABS4X8C5</accession>
<evidence type="ECO:0000313" key="3">
    <source>
        <dbReference type="Proteomes" id="UP001296993"/>
    </source>
</evidence>
<dbReference type="Pfam" id="PF13558">
    <property type="entry name" value="SbcC_Walker_B"/>
    <property type="match status" value="1"/>
</dbReference>
<keyword evidence="1" id="KW-0175">Coiled coil</keyword>
<sequence length="1107" mass="119960">MSIEMTLPLSDAVNPGQHRLTQIQVINWGTFHGRHTLYVDRAGTLLTGHPGVGKSTLFDGIGHIFYAAPRLNESAHEASTRKDRRTTYSYMRGRRFKTEAGTLYQRPGASWSAIALVYEDGLGSNVCIGAIFDLPANGLEGQVGKHYVMGDRVLDTAALENHGARRFTPSSLQKSLPGFEAFDVHRAFAEKFRRRLGIDNDKAFSLLRTLQNGKGLDKGVNQFFRYEVLEIPTTMKAATGAIEDFSHLRGIHRQLEEARAQRDALANVPEQKLRHEELSKELTKLNSLVTTQLPAFGAQLATRALQSETEHLSSAVEKNAALIEETTARKAVLDTKVTSLNEQLEAGGGAGLAALEREAEAARKSLAEREAVLRTLRSDFEAAGLNFTFTASGLQAMRRQAAVSAENLSSIAKDARTMEYEAMANVMNLKDRISKLKLQIDSYAKRGSNIDDRSIAARRAIAAATKLGIEDLPFAGELIDLSPAHGQWRPAAEKALRSLATTILVRGEDLKSVTHAIDSLSGLGRIRWNDISRTPREVTPGPGDLVGKLDFKHSDAGTWLRAKISADYPLVCVESDAGLHIHDKAISMAGTIKTGAGSFERDTRSVAASDYLLGFTNAEKISELEAKLASLVQELARIEDVANDRSAAKEQLAAKLALLGTLASDERSFASLDASGALATLQDLEARMAEALSTSGDLSPVRRALDAARAELEECVGTLAVARAEAATLARNLEKASAALRAAKVRDSATEEWASDMLAASEQLAPLITRLEQRQPVGTAELEAALNGLALALSESGAELKRETYTLEAALKDTFKAFAREFGNSAAVSFGTGVEAADHYVALHQGIIEEGLPQHEEEFREYFSNRSYERFSDLLQLLEEERRQIAERISPLNQILADVPFEHGSKLALEVKTTVPDEARAFRQALKDALAGAYSSRGSATLSESYKALEYLVDSLDDPSRAAWRDTVLDVRQHVTISCNEHKPNGELETGLEPGTLSGGEGQRFTSFIMGAALAYQLGFATAGFTAYGTVMIDEAFIQANSEYAAAGINALQEFGFQLLLAAPEDKIDLSKHLGSVTDIIKHPGSNVSGFVESGRSPAVATSIILR</sequence>
<dbReference type="EMBL" id="JAGIOF010000001">
    <property type="protein sequence ID" value="MBP2384719.1"/>
    <property type="molecule type" value="Genomic_DNA"/>
</dbReference>
<comment type="caution">
    <text evidence="2">The sequence shown here is derived from an EMBL/GenBank/DDBJ whole genome shotgun (WGS) entry which is preliminary data.</text>
</comment>
<dbReference type="RefSeq" id="WP_209995407.1">
    <property type="nucleotide sequence ID" value="NZ_BAAAJY010000006.1"/>
</dbReference>
<dbReference type="PANTHER" id="PTHR45615:SF66">
    <property type="entry name" value="CARD DOMAIN-CONTAINING PROTEIN"/>
    <property type="match status" value="1"/>
</dbReference>
<organism evidence="2 3">
    <name type="scientific">Paeniglutamicibacter kerguelensis</name>
    <dbReference type="NCBI Taxonomy" id="254788"/>
    <lineage>
        <taxon>Bacteria</taxon>
        <taxon>Bacillati</taxon>
        <taxon>Actinomycetota</taxon>
        <taxon>Actinomycetes</taxon>
        <taxon>Micrococcales</taxon>
        <taxon>Micrococcaceae</taxon>
        <taxon>Paeniglutamicibacter</taxon>
    </lineage>
</organism>
<dbReference type="Proteomes" id="UP001296993">
    <property type="component" value="Unassembled WGS sequence"/>
</dbReference>
<protein>
    <submittedName>
        <fullName evidence="2">Uncharacterized protein YPO0396</fullName>
    </submittedName>
</protein>
<dbReference type="PANTHER" id="PTHR45615">
    <property type="entry name" value="MYOSIN HEAVY CHAIN, NON-MUSCLE"/>
    <property type="match status" value="1"/>
</dbReference>
<keyword evidence="3" id="KW-1185">Reference proteome</keyword>
<proteinExistence type="predicted"/>
<dbReference type="Gene3D" id="3.40.50.300">
    <property type="entry name" value="P-loop containing nucleotide triphosphate hydrolases"/>
    <property type="match status" value="1"/>
</dbReference>
<evidence type="ECO:0000313" key="2">
    <source>
        <dbReference type="EMBL" id="MBP2384719.1"/>
    </source>
</evidence>